<gene>
    <name evidence="1" type="ORF">J2W91_001676</name>
</gene>
<dbReference type="RefSeq" id="WP_082560566.1">
    <property type="nucleotide sequence ID" value="NZ_JAVDTR010000003.1"/>
</dbReference>
<dbReference type="SUPFAM" id="SSF140500">
    <property type="entry name" value="BAS1536-like"/>
    <property type="match status" value="1"/>
</dbReference>
<reference evidence="1" key="1">
    <citation type="submission" date="2023-07" db="EMBL/GenBank/DDBJ databases">
        <title>Sorghum-associated microbial communities from plants grown in Nebraska, USA.</title>
        <authorList>
            <person name="Schachtman D."/>
        </authorList>
    </citation>
    <scope>NUCLEOTIDE SEQUENCE</scope>
    <source>
        <strain evidence="1">BE80</strain>
    </source>
</reference>
<dbReference type="GO" id="GO:0046983">
    <property type="term" value="F:protein dimerization activity"/>
    <property type="evidence" value="ECO:0007669"/>
    <property type="project" value="InterPro"/>
</dbReference>
<dbReference type="AlphaFoldDB" id="A0AAP5H352"/>
<dbReference type="EMBL" id="JAVDTR010000003">
    <property type="protein sequence ID" value="MDR6723224.1"/>
    <property type="molecule type" value="Genomic_DNA"/>
</dbReference>
<dbReference type="Gene3D" id="4.10.280.10">
    <property type="entry name" value="Helix-loop-helix DNA-binding domain"/>
    <property type="match status" value="1"/>
</dbReference>
<evidence type="ECO:0008006" key="3">
    <source>
        <dbReference type="Google" id="ProtNLM"/>
    </source>
</evidence>
<dbReference type="InterPro" id="IPR036638">
    <property type="entry name" value="HLH_DNA-bd_sf"/>
</dbReference>
<protein>
    <recommendedName>
        <fullName evidence="3">Aspartyl-phosphate phosphatase Spo0E family protein</fullName>
    </recommendedName>
</protein>
<evidence type="ECO:0000313" key="1">
    <source>
        <dbReference type="EMBL" id="MDR6723224.1"/>
    </source>
</evidence>
<dbReference type="GO" id="GO:0043937">
    <property type="term" value="P:regulation of sporulation"/>
    <property type="evidence" value="ECO:0007669"/>
    <property type="project" value="InterPro"/>
</dbReference>
<proteinExistence type="predicted"/>
<organism evidence="1 2">
    <name type="scientific">Paenibacillus amylolyticus</name>
    <dbReference type="NCBI Taxonomy" id="1451"/>
    <lineage>
        <taxon>Bacteria</taxon>
        <taxon>Bacillati</taxon>
        <taxon>Bacillota</taxon>
        <taxon>Bacilli</taxon>
        <taxon>Bacillales</taxon>
        <taxon>Paenibacillaceae</taxon>
        <taxon>Paenibacillus</taxon>
    </lineage>
</organism>
<evidence type="ECO:0000313" key="2">
    <source>
        <dbReference type="Proteomes" id="UP001254832"/>
    </source>
</evidence>
<name>A0AAP5H352_PAEAM</name>
<dbReference type="InterPro" id="IPR037208">
    <property type="entry name" value="Spo0E-like_sf"/>
</dbReference>
<dbReference type="InterPro" id="IPR018540">
    <property type="entry name" value="Spo0E-like"/>
</dbReference>
<accession>A0AAP5H352</accession>
<dbReference type="Proteomes" id="UP001254832">
    <property type="component" value="Unassembled WGS sequence"/>
</dbReference>
<sequence length="56" mass="6743">MERSDLIRQIELARQKLYQTKLKYVDLLHPDVIKQSMILDELINEYNQAKTEKPIK</sequence>
<dbReference type="Pfam" id="PF09388">
    <property type="entry name" value="SpoOE-like"/>
    <property type="match status" value="1"/>
</dbReference>
<comment type="caution">
    <text evidence="1">The sequence shown here is derived from an EMBL/GenBank/DDBJ whole genome shotgun (WGS) entry which is preliminary data.</text>
</comment>